<protein>
    <submittedName>
        <fullName evidence="2">Uncharacterized protein</fullName>
    </submittedName>
</protein>
<feature type="compositionally biased region" description="Polar residues" evidence="1">
    <location>
        <begin position="511"/>
        <end position="523"/>
    </location>
</feature>
<dbReference type="OrthoDB" id="4033880at2759"/>
<dbReference type="eggNOG" id="ENOG502ST0U">
    <property type="taxonomic scope" value="Eukaryota"/>
</dbReference>
<accession>K0TQ11</accession>
<proteinExistence type="predicted"/>
<sequence>MFNQNTLSNPLGLFPACNTPAATQAKIQKLLFATAGRAPTEIQRTLALSIFDDSVQYMSTIDMNRAASYTFGHQNSYGSNGTTSNEFGVGTHGESISDQLWELLVDATLCKYISHSPLTLAKTISLIQHVLLFGSEGVTNGEVLCRIEVALGPLKTLNTALVEQQMVERILNDEPQPEIVLDLEVIGQQLSSLGSKATAQMIRLRGGSVDRGHPVRHAAAKLHELVSNAGYLRQLRMQQQPTNTLVPIGSAKQVGYITDEARHQLLQQKIAKEESLQRSKELAERQKLQVTRSNLAGKSKLDSFGGGYTNQSNQKVVGAANSLEDMIKSAKHEIEQHKLKKQTKISTLKGGYTDDPYARERQVAELETQNVDVDFVRKEQALQDALEYLEELQRDQAGEDLLGYGEGASGDLLGTGGNASDASADLLGFGGVQTSAQPQIDVFSMPASTPTISSNASTDLLGFGGPPVQSSAAAFSSPNKTAPSIAVERPKSSTNQLRPSIFSRHQEQPQRESNQIRVTQQPQHLAEEDEAEQSRKMQMADGLFAGVVTSGPSTSSKKTIMSSGSGNSNMSALDDLIPVANATLAAPFSSIGSTNDAFATLSEPTLGKAEPSTTTAPQILDNVFSVNSDQPALDVAMGPMGGSSDSNEMPPLPSCPPPPPPTMPPPPPPISAPPSNQSIGGFQQGDTNQTNNASFEQMQELIRHQQQQMDQMMAMMQQMKSGGHGN</sequence>
<organism evidence="2 3">
    <name type="scientific">Thalassiosira oceanica</name>
    <name type="common">Marine diatom</name>
    <dbReference type="NCBI Taxonomy" id="159749"/>
    <lineage>
        <taxon>Eukaryota</taxon>
        <taxon>Sar</taxon>
        <taxon>Stramenopiles</taxon>
        <taxon>Ochrophyta</taxon>
        <taxon>Bacillariophyta</taxon>
        <taxon>Coscinodiscophyceae</taxon>
        <taxon>Thalassiosirophycidae</taxon>
        <taxon>Thalassiosirales</taxon>
        <taxon>Thalassiosiraceae</taxon>
        <taxon>Thalassiosira</taxon>
    </lineage>
</organism>
<dbReference type="Proteomes" id="UP000266841">
    <property type="component" value="Unassembled WGS sequence"/>
</dbReference>
<feature type="region of interest" description="Disordered" evidence="1">
    <location>
        <begin position="468"/>
        <end position="535"/>
    </location>
</feature>
<feature type="compositionally biased region" description="Polar residues" evidence="1">
    <location>
        <begin position="468"/>
        <end position="482"/>
    </location>
</feature>
<feature type="region of interest" description="Disordered" evidence="1">
    <location>
        <begin position="547"/>
        <end position="566"/>
    </location>
</feature>
<evidence type="ECO:0000256" key="1">
    <source>
        <dbReference type="SAM" id="MobiDB-lite"/>
    </source>
</evidence>
<evidence type="ECO:0000313" key="3">
    <source>
        <dbReference type="Proteomes" id="UP000266841"/>
    </source>
</evidence>
<feature type="compositionally biased region" description="Pro residues" evidence="1">
    <location>
        <begin position="650"/>
        <end position="672"/>
    </location>
</feature>
<feature type="region of interest" description="Disordered" evidence="1">
    <location>
        <begin position="636"/>
        <end position="710"/>
    </location>
</feature>
<dbReference type="AlphaFoldDB" id="K0TQ11"/>
<gene>
    <name evidence="2" type="ORF">THAOC_03047</name>
</gene>
<dbReference type="OMA" id="KSAKHEI"/>
<evidence type="ECO:0000313" key="2">
    <source>
        <dbReference type="EMBL" id="EJK75237.1"/>
    </source>
</evidence>
<reference evidence="2 3" key="1">
    <citation type="journal article" date="2012" name="Genome Biol.">
        <title>Genome and low-iron response of an oceanic diatom adapted to chronic iron limitation.</title>
        <authorList>
            <person name="Lommer M."/>
            <person name="Specht M."/>
            <person name="Roy A.S."/>
            <person name="Kraemer L."/>
            <person name="Andreson R."/>
            <person name="Gutowska M.A."/>
            <person name="Wolf J."/>
            <person name="Bergner S.V."/>
            <person name="Schilhabel M.B."/>
            <person name="Klostermeier U.C."/>
            <person name="Beiko R.G."/>
            <person name="Rosenstiel P."/>
            <person name="Hippler M."/>
            <person name="Laroche J."/>
        </authorList>
    </citation>
    <scope>NUCLEOTIDE SEQUENCE [LARGE SCALE GENOMIC DNA]</scope>
    <source>
        <strain evidence="2 3">CCMP1005</strain>
    </source>
</reference>
<feature type="compositionally biased region" description="Polar residues" evidence="1">
    <location>
        <begin position="676"/>
        <end position="697"/>
    </location>
</feature>
<comment type="caution">
    <text evidence="2">The sequence shown here is derived from an EMBL/GenBank/DDBJ whole genome shotgun (WGS) entry which is preliminary data.</text>
</comment>
<keyword evidence="3" id="KW-1185">Reference proteome</keyword>
<dbReference type="EMBL" id="AGNL01003051">
    <property type="protein sequence ID" value="EJK75237.1"/>
    <property type="molecule type" value="Genomic_DNA"/>
</dbReference>
<name>K0TQ11_THAOC</name>
<feature type="compositionally biased region" description="Polar residues" evidence="1">
    <location>
        <begin position="550"/>
        <end position="560"/>
    </location>
</feature>